<accession>A0A8H3DFR3</accession>
<evidence type="ECO:0000256" key="2">
    <source>
        <dbReference type="ARBA" id="ARBA00007273"/>
    </source>
</evidence>
<evidence type="ECO:0000256" key="3">
    <source>
        <dbReference type="ARBA" id="ARBA00023015"/>
    </source>
</evidence>
<dbReference type="InterPro" id="IPR024318">
    <property type="entry name" value="Nro1/ETT1"/>
</dbReference>
<evidence type="ECO:0000313" key="7">
    <source>
        <dbReference type="EMBL" id="CAE6528705.1"/>
    </source>
</evidence>
<evidence type="ECO:0000313" key="8">
    <source>
        <dbReference type="Proteomes" id="UP000663853"/>
    </source>
</evidence>
<evidence type="ECO:0000256" key="4">
    <source>
        <dbReference type="ARBA" id="ARBA00023163"/>
    </source>
</evidence>
<proteinExistence type="inferred from homology"/>
<protein>
    <submittedName>
        <fullName evidence="7">Uncharacterized protein</fullName>
    </submittedName>
</protein>
<comment type="similarity">
    <text evidence="2">Belongs to the ETT1 family.</text>
</comment>
<dbReference type="PANTHER" id="PTHR28290:SF1">
    <property type="entry name" value="ENHANCER OF TRANSLATION TERMINATION 1"/>
    <property type="match status" value="1"/>
</dbReference>
<feature type="region of interest" description="Disordered" evidence="6">
    <location>
        <begin position="1"/>
        <end position="50"/>
    </location>
</feature>
<gene>
    <name evidence="7" type="ORF">RDB_LOCUS164158</name>
</gene>
<sequence>MSNPQAAETKKTKRPRGLLASRKAKDHTAESEPAAKKARGDDAPPQDPEEVKVQDWQDLDELFENALDALYGPNWVSALPLVRGALHECARLISVYNDPTIIYSPLEGKAPAGSENTPASAFFTIYASAWFIMSTFARNDTSLLTEDEPDEPSEYLLSALAACEKGQQALDVRKQAKAWDLEFTWGRALVAAAQSLAESEVEPQASENGTTDARAHFLGPDSSTALGRAFEHLTYATKHRPQSIDSSSGIEDEPKLKDERFARALLETAQGILAVSESLQSEDFSPVRYLEKSQELLHWAREIPIHVELKTQVDLCLGQVELAIGSAIAERLEDDSSGEESESRETAIKSLKGAIAKFDVVRGLCLKQSDGKGEFVIEELKPMLQEALVTLATLLPAGPEQESMYSRYQAEGGVLDEEDEPE</sequence>
<dbReference type="EMBL" id="CAJMXA010003954">
    <property type="protein sequence ID" value="CAE6528705.1"/>
    <property type="molecule type" value="Genomic_DNA"/>
</dbReference>
<comment type="caution">
    <text evidence="7">The sequence shown here is derived from an EMBL/GenBank/DDBJ whole genome shotgun (WGS) entry which is preliminary data.</text>
</comment>
<dbReference type="AlphaFoldDB" id="A0A8H3DFR3"/>
<evidence type="ECO:0000256" key="5">
    <source>
        <dbReference type="ARBA" id="ARBA00023242"/>
    </source>
</evidence>
<dbReference type="PANTHER" id="PTHR28290">
    <property type="entry name" value="ENHANCER OF TRANSLATION TERMINATION 1"/>
    <property type="match status" value="1"/>
</dbReference>
<evidence type="ECO:0000256" key="1">
    <source>
        <dbReference type="ARBA" id="ARBA00004123"/>
    </source>
</evidence>
<dbReference type="GO" id="GO:2000640">
    <property type="term" value="P:positive regulation of SREBP signaling pathway"/>
    <property type="evidence" value="ECO:0007669"/>
    <property type="project" value="TreeGrafter"/>
</dbReference>
<keyword evidence="5" id="KW-0539">Nucleus</keyword>
<keyword evidence="4" id="KW-0804">Transcription</keyword>
<reference evidence="7" key="1">
    <citation type="submission" date="2021-01" db="EMBL/GenBank/DDBJ databases">
        <authorList>
            <person name="Kaushik A."/>
        </authorList>
    </citation>
    <scope>NUCLEOTIDE SEQUENCE</scope>
    <source>
        <strain evidence="7">AG6-10EEA</strain>
    </source>
</reference>
<name>A0A8H3DFR3_9AGAM</name>
<keyword evidence="3" id="KW-0805">Transcription regulation</keyword>
<feature type="compositionally biased region" description="Basic and acidic residues" evidence="6">
    <location>
        <begin position="26"/>
        <end position="42"/>
    </location>
</feature>
<dbReference type="GO" id="GO:0005634">
    <property type="term" value="C:nucleus"/>
    <property type="evidence" value="ECO:0007669"/>
    <property type="project" value="UniProtKB-SubCell"/>
</dbReference>
<evidence type="ECO:0000256" key="6">
    <source>
        <dbReference type="SAM" id="MobiDB-lite"/>
    </source>
</evidence>
<dbReference type="Proteomes" id="UP000663853">
    <property type="component" value="Unassembled WGS sequence"/>
</dbReference>
<organism evidence="7 8">
    <name type="scientific">Rhizoctonia solani</name>
    <dbReference type="NCBI Taxonomy" id="456999"/>
    <lineage>
        <taxon>Eukaryota</taxon>
        <taxon>Fungi</taxon>
        <taxon>Dikarya</taxon>
        <taxon>Basidiomycota</taxon>
        <taxon>Agaricomycotina</taxon>
        <taxon>Agaricomycetes</taxon>
        <taxon>Cantharellales</taxon>
        <taxon>Ceratobasidiaceae</taxon>
        <taxon>Rhizoctonia</taxon>
    </lineage>
</organism>
<comment type="subcellular location">
    <subcellularLocation>
        <location evidence="1">Nucleus</location>
    </subcellularLocation>
</comment>